<keyword evidence="4" id="KW-0413">Isomerase</keyword>
<dbReference type="InterPro" id="IPR006224">
    <property type="entry name" value="PsdUridine_synth_RluA-like_CS"/>
</dbReference>
<dbReference type="InterPro" id="IPR006145">
    <property type="entry name" value="PsdUridine_synth_RsuA/RluA"/>
</dbReference>
<dbReference type="SUPFAM" id="SSF55120">
    <property type="entry name" value="Pseudouridine synthase"/>
    <property type="match status" value="2"/>
</dbReference>
<comment type="similarity">
    <text evidence="3">Belongs to the pseudouridine synthase RluA family.</text>
</comment>
<reference evidence="11" key="1">
    <citation type="submission" date="2023-07" db="EMBL/GenBank/DDBJ databases">
        <title>Bird 10,000 Genomes (B10K) Project - Family phase.</title>
        <authorList>
            <person name="Zhang G."/>
        </authorList>
    </citation>
    <scope>NUCLEOTIDE SEQUENCE [LARGE SCALE GENOMIC DNA]</scope>
</reference>
<accession>A0A851TPP8</accession>
<dbReference type="Gene3D" id="3.30.2350.10">
    <property type="entry name" value="Pseudouridine synthase"/>
    <property type="match status" value="2"/>
</dbReference>
<gene>
    <name evidence="10" type="primary">Rpusd4</name>
    <name evidence="10" type="ORF">NOTNIG_R11185</name>
</gene>
<feature type="compositionally biased region" description="Basic residues" evidence="8">
    <location>
        <begin position="197"/>
        <end position="207"/>
    </location>
</feature>
<comment type="catalytic activity">
    <reaction evidence="1">
        <text>a uridine in mRNA = a pseudouridine in mRNA</text>
        <dbReference type="Rhea" id="RHEA:56644"/>
        <dbReference type="Rhea" id="RHEA-COMP:14658"/>
        <dbReference type="Rhea" id="RHEA-COMP:14659"/>
        <dbReference type="ChEBI" id="CHEBI:65314"/>
        <dbReference type="ChEBI" id="CHEBI:65315"/>
    </reaction>
</comment>
<sequence>LGAMLGGAGAPPLCLCHRLDKETTGVMVLARGAEAAARVRLLFKERRVEKVYWAIALGQPEPTEGVVDIPVVEKEVQGGQAHFKMTLAPNYRLDREAGKEVKIRKARGAESAVTRYRVLAAASGCSLLELQPITGKRRRRRSRCVPLPTGSGDVSPLPGAGVKHQIRVHLAYGLGCPILGDHKYSHWRKLAPQVSARRRARLPRRPLRSPARSRPQKLPEVTLKRLKLEQAKARHLPLHLHARRLSLPPGTGAAPLELLCQPPAFFRNTLRRLKLEPAEA</sequence>
<feature type="region of interest" description="Disordered" evidence="8">
    <location>
        <begin position="197"/>
        <end position="220"/>
    </location>
</feature>
<keyword evidence="11" id="KW-1185">Reference proteome</keyword>
<feature type="non-terminal residue" evidence="10">
    <location>
        <position position="1"/>
    </location>
</feature>
<feature type="non-terminal residue" evidence="10">
    <location>
        <position position="280"/>
    </location>
</feature>
<dbReference type="InterPro" id="IPR050188">
    <property type="entry name" value="RluA_PseudoU_synthase"/>
</dbReference>
<comment type="catalytic activity">
    <reaction evidence="5">
        <text>a uridine in tRNA = a pseudouridine in tRNA</text>
        <dbReference type="Rhea" id="RHEA:54572"/>
        <dbReference type="Rhea" id="RHEA-COMP:13339"/>
        <dbReference type="Rhea" id="RHEA-COMP:13934"/>
        <dbReference type="ChEBI" id="CHEBI:65314"/>
        <dbReference type="ChEBI" id="CHEBI:65315"/>
    </reaction>
</comment>
<evidence type="ECO:0000259" key="9">
    <source>
        <dbReference type="Pfam" id="PF00849"/>
    </source>
</evidence>
<comment type="catalytic activity">
    <reaction evidence="2">
        <text>uridine in 5S rRNA = pseudouridine in 5S rRNA</text>
        <dbReference type="Rhea" id="RHEA:47036"/>
        <dbReference type="Rhea" id="RHEA-COMP:11730"/>
        <dbReference type="Rhea" id="RHEA-COMP:11731"/>
        <dbReference type="ChEBI" id="CHEBI:65314"/>
        <dbReference type="ChEBI" id="CHEBI:65315"/>
    </reaction>
</comment>
<dbReference type="InterPro" id="IPR020103">
    <property type="entry name" value="PsdUridine_synth_cat_dom_sf"/>
</dbReference>
<dbReference type="PANTHER" id="PTHR21600:SF83">
    <property type="entry name" value="PSEUDOURIDYLATE SYNTHASE RPUSD4, MITOCHONDRIAL"/>
    <property type="match status" value="1"/>
</dbReference>
<dbReference type="EMBL" id="WBNA01002447">
    <property type="protein sequence ID" value="NXD18717.1"/>
    <property type="molecule type" value="Genomic_DNA"/>
</dbReference>
<evidence type="ECO:0000256" key="2">
    <source>
        <dbReference type="ARBA" id="ARBA00001896"/>
    </source>
</evidence>
<dbReference type="AlphaFoldDB" id="A0A851TPP8"/>
<dbReference type="Proteomes" id="UP000661971">
    <property type="component" value="Unassembled WGS sequence"/>
</dbReference>
<evidence type="ECO:0000313" key="11">
    <source>
        <dbReference type="Proteomes" id="UP000661971"/>
    </source>
</evidence>
<evidence type="ECO:0000256" key="5">
    <source>
        <dbReference type="ARBA" id="ARBA00036943"/>
    </source>
</evidence>
<dbReference type="Pfam" id="PF00849">
    <property type="entry name" value="PseudoU_synth_2"/>
    <property type="match status" value="1"/>
</dbReference>
<feature type="domain" description="Pseudouridine synthase RsuA/RluA-like" evidence="9">
    <location>
        <begin position="12"/>
        <end position="140"/>
    </location>
</feature>
<evidence type="ECO:0000256" key="3">
    <source>
        <dbReference type="ARBA" id="ARBA00010876"/>
    </source>
</evidence>
<dbReference type="CDD" id="cd02869">
    <property type="entry name" value="PseudoU_synth_RluA_like"/>
    <property type="match status" value="1"/>
</dbReference>
<dbReference type="GO" id="GO:0003723">
    <property type="term" value="F:RNA binding"/>
    <property type="evidence" value="ECO:0007669"/>
    <property type="project" value="InterPro"/>
</dbReference>
<dbReference type="GO" id="GO:0001522">
    <property type="term" value="P:pseudouridine synthesis"/>
    <property type="evidence" value="ECO:0007669"/>
    <property type="project" value="InterPro"/>
</dbReference>
<dbReference type="PANTHER" id="PTHR21600">
    <property type="entry name" value="MITOCHONDRIAL RNA PSEUDOURIDINE SYNTHASE"/>
    <property type="match status" value="1"/>
</dbReference>
<dbReference type="GO" id="GO:0009982">
    <property type="term" value="F:pseudouridine synthase activity"/>
    <property type="evidence" value="ECO:0007669"/>
    <property type="project" value="InterPro"/>
</dbReference>
<evidence type="ECO:0000313" key="10">
    <source>
        <dbReference type="EMBL" id="NXD18717.1"/>
    </source>
</evidence>
<evidence type="ECO:0000256" key="1">
    <source>
        <dbReference type="ARBA" id="ARBA00001166"/>
    </source>
</evidence>
<protein>
    <recommendedName>
        <fullName evidence="6">Pseudouridylate synthase RPUSD4, mitochondrial</fullName>
    </recommendedName>
    <alternativeName>
        <fullName evidence="7">RNA pseudouridylate synthase domain-containing protein 4</fullName>
    </alternativeName>
</protein>
<organism evidence="10 11">
    <name type="scientific">Nothocercus nigrocapillus</name>
    <dbReference type="NCBI Taxonomy" id="1977171"/>
    <lineage>
        <taxon>Eukaryota</taxon>
        <taxon>Metazoa</taxon>
        <taxon>Chordata</taxon>
        <taxon>Craniata</taxon>
        <taxon>Vertebrata</taxon>
        <taxon>Euteleostomi</taxon>
        <taxon>Archelosauria</taxon>
        <taxon>Archosauria</taxon>
        <taxon>Dinosauria</taxon>
        <taxon>Saurischia</taxon>
        <taxon>Theropoda</taxon>
        <taxon>Coelurosauria</taxon>
        <taxon>Aves</taxon>
        <taxon>Palaeognathae</taxon>
        <taxon>Tinamiformes</taxon>
        <taxon>Tinamidae</taxon>
        <taxon>Nothocercus</taxon>
    </lineage>
</organism>
<evidence type="ECO:0000256" key="6">
    <source>
        <dbReference type="ARBA" id="ARBA00039953"/>
    </source>
</evidence>
<dbReference type="PROSITE" id="PS01129">
    <property type="entry name" value="PSI_RLU"/>
    <property type="match status" value="1"/>
</dbReference>
<proteinExistence type="inferred from homology"/>
<evidence type="ECO:0000256" key="4">
    <source>
        <dbReference type="ARBA" id="ARBA00023235"/>
    </source>
</evidence>
<evidence type="ECO:0000256" key="7">
    <source>
        <dbReference type="ARBA" id="ARBA00041563"/>
    </source>
</evidence>
<evidence type="ECO:0000256" key="8">
    <source>
        <dbReference type="SAM" id="MobiDB-lite"/>
    </source>
</evidence>
<name>A0A851TPP8_9AVES</name>
<comment type="caution">
    <text evidence="10">The sequence shown here is derived from an EMBL/GenBank/DDBJ whole genome shotgun (WGS) entry which is preliminary data.</text>
</comment>